<protein>
    <submittedName>
        <fullName evidence="2">Uncharacterized protein</fullName>
    </submittedName>
</protein>
<proteinExistence type="predicted"/>
<keyword evidence="1" id="KW-1133">Transmembrane helix</keyword>
<organism evidence="2 3">
    <name type="scientific">Bifidobacterium pseudocatenulatum</name>
    <dbReference type="NCBI Taxonomy" id="28026"/>
    <lineage>
        <taxon>Bacteria</taxon>
        <taxon>Bacillati</taxon>
        <taxon>Actinomycetota</taxon>
        <taxon>Actinomycetes</taxon>
        <taxon>Bifidobacteriales</taxon>
        <taxon>Bifidobacteriaceae</taxon>
        <taxon>Bifidobacterium</taxon>
    </lineage>
</organism>
<feature type="transmembrane region" description="Helical" evidence="1">
    <location>
        <begin position="28"/>
        <end position="46"/>
    </location>
</feature>
<name>A0A3E5HJQ5_BIFPS</name>
<accession>A0A3E5HJQ5</accession>
<evidence type="ECO:0000256" key="1">
    <source>
        <dbReference type="SAM" id="Phobius"/>
    </source>
</evidence>
<keyword evidence="1" id="KW-0812">Transmembrane</keyword>
<dbReference type="EMBL" id="QSWD01000006">
    <property type="protein sequence ID" value="RGP01734.1"/>
    <property type="molecule type" value="Genomic_DNA"/>
</dbReference>
<keyword evidence="1" id="KW-0472">Membrane</keyword>
<comment type="caution">
    <text evidence="2">The sequence shown here is derived from an EMBL/GenBank/DDBJ whole genome shotgun (WGS) entry which is preliminary data.</text>
</comment>
<feature type="transmembrane region" description="Helical" evidence="1">
    <location>
        <begin position="58"/>
        <end position="80"/>
    </location>
</feature>
<dbReference type="Proteomes" id="UP000261031">
    <property type="component" value="Unassembled WGS sequence"/>
</dbReference>
<evidence type="ECO:0000313" key="3">
    <source>
        <dbReference type="Proteomes" id="UP000261031"/>
    </source>
</evidence>
<evidence type="ECO:0000313" key="2">
    <source>
        <dbReference type="EMBL" id="RGP01734.1"/>
    </source>
</evidence>
<dbReference type="AlphaFoldDB" id="A0A3E5HJQ5"/>
<reference evidence="2 3" key="1">
    <citation type="submission" date="2018-08" db="EMBL/GenBank/DDBJ databases">
        <title>A genome reference for cultivated species of the human gut microbiota.</title>
        <authorList>
            <person name="Zou Y."/>
            <person name="Xue W."/>
            <person name="Luo G."/>
        </authorList>
    </citation>
    <scope>NUCLEOTIDE SEQUENCE [LARGE SCALE GENOMIC DNA]</scope>
    <source>
        <strain evidence="2 3">OF05-12</strain>
    </source>
</reference>
<sequence>MLADYPAYQDVNPVNVLVKYIYFGYDNGHLWFLPTLFLMLVLTDLIARVPLFESKPLLFDLSLVAIALLTAAISVCWPYLGQFGQNYMWFVAGVLSHRQEKWIREVWH</sequence>
<gene>
    <name evidence="2" type="ORF">DXA79_08645</name>
</gene>